<keyword evidence="2 5" id="KW-0732">Signal</keyword>
<dbReference type="OrthoDB" id="8400687at2759"/>
<evidence type="ECO:0000313" key="8">
    <source>
        <dbReference type="Proteomes" id="UP000472264"/>
    </source>
</evidence>
<evidence type="ECO:0000256" key="1">
    <source>
        <dbReference type="ARBA" id="ARBA00022614"/>
    </source>
</evidence>
<dbReference type="GeneID" id="115058625"/>
<keyword evidence="3" id="KW-0677">Repeat</keyword>
<reference evidence="7" key="1">
    <citation type="submission" date="2021-04" db="EMBL/GenBank/DDBJ databases">
        <authorList>
            <consortium name="Wellcome Sanger Institute Data Sharing"/>
        </authorList>
    </citation>
    <scope>NUCLEOTIDE SEQUENCE [LARGE SCALE GENOMIC DNA]</scope>
</reference>
<evidence type="ECO:0000259" key="6">
    <source>
        <dbReference type="SMART" id="SM00082"/>
    </source>
</evidence>
<evidence type="ECO:0000256" key="5">
    <source>
        <dbReference type="SAM" id="SignalP"/>
    </source>
</evidence>
<dbReference type="InterPro" id="IPR001611">
    <property type="entry name" value="Leu-rich_rpt"/>
</dbReference>
<gene>
    <name evidence="7" type="primary">LOC115058625</name>
</gene>
<dbReference type="OMA" id="FYFIVFC"/>
<organism evidence="7 8">
    <name type="scientific">Echeneis naucrates</name>
    <name type="common">Live sharksucker</name>
    <dbReference type="NCBI Taxonomy" id="173247"/>
    <lineage>
        <taxon>Eukaryota</taxon>
        <taxon>Metazoa</taxon>
        <taxon>Chordata</taxon>
        <taxon>Craniata</taxon>
        <taxon>Vertebrata</taxon>
        <taxon>Euteleostomi</taxon>
        <taxon>Actinopterygii</taxon>
        <taxon>Neopterygii</taxon>
        <taxon>Teleostei</taxon>
        <taxon>Neoteleostei</taxon>
        <taxon>Acanthomorphata</taxon>
        <taxon>Carangaria</taxon>
        <taxon>Carangiformes</taxon>
        <taxon>Echeneidae</taxon>
        <taxon>Echeneis</taxon>
    </lineage>
</organism>
<dbReference type="AlphaFoldDB" id="A0A665U343"/>
<evidence type="ECO:0000256" key="4">
    <source>
        <dbReference type="SAM" id="MobiDB-lite"/>
    </source>
</evidence>
<reference evidence="7" key="2">
    <citation type="submission" date="2025-08" db="UniProtKB">
        <authorList>
            <consortium name="Ensembl"/>
        </authorList>
    </citation>
    <scope>IDENTIFICATION</scope>
</reference>
<feature type="region of interest" description="Disordered" evidence="4">
    <location>
        <begin position="410"/>
        <end position="441"/>
    </location>
</feature>
<dbReference type="Ensembl" id="ENSENLT00000014128.1">
    <property type="protein sequence ID" value="ENSENLP00000013584.1"/>
    <property type="gene ID" value="ENSENLG00000006422.1"/>
</dbReference>
<proteinExistence type="predicted"/>
<evidence type="ECO:0000256" key="2">
    <source>
        <dbReference type="ARBA" id="ARBA00022729"/>
    </source>
</evidence>
<dbReference type="SUPFAM" id="SSF52058">
    <property type="entry name" value="L domain-like"/>
    <property type="match status" value="1"/>
</dbReference>
<evidence type="ECO:0000313" key="7">
    <source>
        <dbReference type="Ensembl" id="ENSENLP00000013584.1"/>
    </source>
</evidence>
<accession>A0A665U343</accession>
<dbReference type="PRINTS" id="PR01217">
    <property type="entry name" value="PRICHEXTENSN"/>
</dbReference>
<name>A0A665U343_ECHNA</name>
<evidence type="ECO:0000256" key="3">
    <source>
        <dbReference type="ARBA" id="ARBA00022737"/>
    </source>
</evidence>
<dbReference type="InterPro" id="IPR050541">
    <property type="entry name" value="LRR_TM_domain-containing"/>
</dbReference>
<feature type="region of interest" description="Disordered" evidence="4">
    <location>
        <begin position="265"/>
        <end position="377"/>
    </location>
</feature>
<feature type="compositionally biased region" description="Pro residues" evidence="4">
    <location>
        <begin position="289"/>
        <end position="370"/>
    </location>
</feature>
<dbReference type="Proteomes" id="UP000472264">
    <property type="component" value="Chromosome 18"/>
</dbReference>
<dbReference type="PROSITE" id="PS51450">
    <property type="entry name" value="LRR"/>
    <property type="match status" value="1"/>
</dbReference>
<feature type="signal peptide" evidence="5">
    <location>
        <begin position="1"/>
        <end position="19"/>
    </location>
</feature>
<dbReference type="InterPro" id="IPR032675">
    <property type="entry name" value="LRR_dom_sf"/>
</dbReference>
<dbReference type="PANTHER" id="PTHR24369:SF157">
    <property type="entry name" value="LRRCT DOMAIN-CONTAINING PROTEIN"/>
    <property type="match status" value="1"/>
</dbReference>
<dbReference type="SMART" id="SM00082">
    <property type="entry name" value="LRRCT"/>
    <property type="match status" value="1"/>
</dbReference>
<reference evidence="7" key="3">
    <citation type="submission" date="2025-09" db="UniProtKB">
        <authorList>
            <consortium name="Ensembl"/>
        </authorList>
    </citation>
    <scope>IDENTIFICATION</scope>
</reference>
<feature type="compositionally biased region" description="Polar residues" evidence="4">
    <location>
        <begin position="423"/>
        <end position="441"/>
    </location>
</feature>
<protein>
    <submittedName>
        <fullName evidence="7">Platelet glycoprotein Ib alpha chain-like</fullName>
    </submittedName>
</protein>
<dbReference type="SMART" id="SM00369">
    <property type="entry name" value="LRR_TYP"/>
    <property type="match status" value="4"/>
</dbReference>
<keyword evidence="1" id="KW-0433">Leucine-rich repeat</keyword>
<sequence length="690" mass="75350">MQLFLLLLFFLSHVAMVTAVAGCHSDRDKDHRPRENCTAAGLSDVPTGFEPTTKVLLFPRNQFSGLSWSSFQYFPQIYEIDLTANKVPEVAPSSGPVLPSLRVLRLGSNLLTALPDGSFSACPGLTELYLEKNNMERLSDATFSGLSKLEILDLSSNRIRVLPAQMLHPLPAIETIYLEINKIKVMPDDWFSMKEEVPYLYLSANPWFCSCSLGYLRRYLDDYELNVYVRDGPLIRVDGESVVCDSPPSLKGKPLLTVEESDLCSASAVPSGDIDPMTTDSVAGKMATIPPPLTPPLTPPPSSSSPPPPPPSSSPPPPPPSFSPPPPPPPSSSPPPPPPSFSPLPPPPPPSSSPPPPPPPPTTLLPPSVSPPGTSSSFQLQTVYHRVVTWSWYQTFTHFVERSEEEIGVGGSSVGSHSSTEGYMNTPTTAPTELEVPTTTKGSSVMMPPWVVMETTSIRQRGEVGAAGVFCFWLFAANVLLCMASAACTATTLTKLVAWYRRAGLPQRRGGEEVRLMTYQRTEERGGGVMALYRSILFIHRDGDEALEKEDGGKEGERLVVMLEPTGSDDVRGGGGRREETVYRKTMIRLVSREPQVDGWMDVMEESRVAADDGGGPDRLRGGASSRKRYSVILREEGRGREERDWVVGGWEVRDGGGEEPRSSWGEWLAHYLPSMPWGVTPPLEGEEPQ</sequence>
<dbReference type="RefSeq" id="XP_029381913.1">
    <property type="nucleotide sequence ID" value="XM_029526053.1"/>
</dbReference>
<dbReference type="Pfam" id="PF13855">
    <property type="entry name" value="LRR_8"/>
    <property type="match status" value="1"/>
</dbReference>
<keyword evidence="8" id="KW-1185">Reference proteome</keyword>
<dbReference type="SMART" id="SM00364">
    <property type="entry name" value="LRR_BAC"/>
    <property type="match status" value="3"/>
</dbReference>
<dbReference type="InterPro" id="IPR000483">
    <property type="entry name" value="Cys-rich_flank_reg_C"/>
</dbReference>
<dbReference type="InParanoid" id="A0A665U343"/>
<feature type="domain" description="LRRCT" evidence="6">
    <location>
        <begin position="205"/>
        <end position="265"/>
    </location>
</feature>
<dbReference type="PANTHER" id="PTHR24369">
    <property type="entry name" value="ANTIGEN BSP, PUTATIVE-RELATED"/>
    <property type="match status" value="1"/>
</dbReference>
<feature type="chain" id="PRO_5025547483" evidence="5">
    <location>
        <begin position="20"/>
        <end position="690"/>
    </location>
</feature>
<dbReference type="GO" id="GO:0005886">
    <property type="term" value="C:plasma membrane"/>
    <property type="evidence" value="ECO:0007669"/>
    <property type="project" value="TreeGrafter"/>
</dbReference>
<dbReference type="Gene3D" id="3.80.10.10">
    <property type="entry name" value="Ribonuclease Inhibitor"/>
    <property type="match status" value="1"/>
</dbReference>
<dbReference type="InterPro" id="IPR003591">
    <property type="entry name" value="Leu-rich_rpt_typical-subtyp"/>
</dbReference>